<sequence length="60" mass="6520">MVLTHSGLRGPEDAVDFGGGWHSHLAVLERRLRDEAVPNFWALHGEAEALVKKTLGTGTL</sequence>
<dbReference type="SUPFAM" id="SSF55961">
    <property type="entry name" value="Bet v1-like"/>
    <property type="match status" value="1"/>
</dbReference>
<dbReference type="EMBL" id="CADCVX010000504">
    <property type="protein sequence ID" value="CAA9529884.1"/>
    <property type="molecule type" value="Genomic_DNA"/>
</dbReference>
<proteinExistence type="predicted"/>
<dbReference type="Gene3D" id="3.30.530.20">
    <property type="match status" value="1"/>
</dbReference>
<protein>
    <submittedName>
        <fullName evidence="1">Uncharacterized protein</fullName>
    </submittedName>
</protein>
<accession>A0A6J4TSQ7</accession>
<name>A0A6J4TSQ7_9SPHN</name>
<evidence type="ECO:0000313" key="1">
    <source>
        <dbReference type="EMBL" id="CAA9529884.1"/>
    </source>
</evidence>
<reference evidence="1" key="1">
    <citation type="submission" date="2020-02" db="EMBL/GenBank/DDBJ databases">
        <authorList>
            <person name="Meier V. D."/>
        </authorList>
    </citation>
    <scope>NUCLEOTIDE SEQUENCE</scope>
    <source>
        <strain evidence="1">AVDCRST_MAG91</strain>
    </source>
</reference>
<gene>
    <name evidence="1" type="ORF">AVDCRST_MAG91-2860</name>
</gene>
<dbReference type="InterPro" id="IPR023393">
    <property type="entry name" value="START-like_dom_sf"/>
</dbReference>
<dbReference type="AlphaFoldDB" id="A0A6J4TSQ7"/>
<organism evidence="1">
    <name type="scientific">uncultured Sphingomonadaceae bacterium</name>
    <dbReference type="NCBI Taxonomy" id="169976"/>
    <lineage>
        <taxon>Bacteria</taxon>
        <taxon>Pseudomonadati</taxon>
        <taxon>Pseudomonadota</taxon>
        <taxon>Alphaproteobacteria</taxon>
        <taxon>Sphingomonadales</taxon>
        <taxon>Sphingomonadaceae</taxon>
        <taxon>environmental samples</taxon>
    </lineage>
</organism>